<keyword evidence="2" id="KW-1185">Reference proteome</keyword>
<accession>A0A2T4YQ09</accession>
<organism evidence="1 2">
    <name type="scientific">Sphingomonas aerolata</name>
    <dbReference type="NCBI Taxonomy" id="185951"/>
    <lineage>
        <taxon>Bacteria</taxon>
        <taxon>Pseudomonadati</taxon>
        <taxon>Pseudomonadota</taxon>
        <taxon>Alphaproteobacteria</taxon>
        <taxon>Sphingomonadales</taxon>
        <taxon>Sphingomonadaceae</taxon>
        <taxon>Sphingomonas</taxon>
    </lineage>
</organism>
<dbReference type="PANTHER" id="PTHR41791:SF1">
    <property type="entry name" value="SSL7039 PROTEIN"/>
    <property type="match status" value="1"/>
</dbReference>
<dbReference type="InterPro" id="IPR014056">
    <property type="entry name" value="TypeIITA-like_toxin_pred"/>
</dbReference>
<dbReference type="Proteomes" id="UP000240996">
    <property type="component" value="Unassembled WGS sequence"/>
</dbReference>
<evidence type="ECO:0000313" key="1">
    <source>
        <dbReference type="EMBL" id="PTM45602.1"/>
    </source>
</evidence>
<comment type="caution">
    <text evidence="1">The sequence shown here is derived from an EMBL/GenBank/DDBJ whole genome shotgun (WGS) entry which is preliminary data.</text>
</comment>
<name>A0A2T4YQ09_9SPHN</name>
<reference evidence="1 2" key="1">
    <citation type="submission" date="2018-04" db="EMBL/GenBank/DDBJ databases">
        <title>Genomic Encyclopedia of Type Strains, Phase III (KMG-III): the genomes of soil and plant-associated and newly described type strains.</title>
        <authorList>
            <person name="Whitman W."/>
        </authorList>
    </citation>
    <scope>NUCLEOTIDE SEQUENCE [LARGE SCALE GENOMIC DNA]</scope>
    <source>
        <strain evidence="1 2">NW12</strain>
    </source>
</reference>
<dbReference type="EMBL" id="PZZN01000002">
    <property type="protein sequence ID" value="PTM45602.1"/>
    <property type="molecule type" value="Genomic_DNA"/>
</dbReference>
<evidence type="ECO:0000313" key="2">
    <source>
        <dbReference type="Proteomes" id="UP000240996"/>
    </source>
</evidence>
<protein>
    <submittedName>
        <fullName evidence="1">Putative addiction module killer protein</fullName>
    </submittedName>
</protein>
<dbReference type="PIRSF" id="PIRSF028744">
    <property type="entry name" value="Addict_mod_HI1419"/>
    <property type="match status" value="1"/>
</dbReference>
<dbReference type="AlphaFoldDB" id="A0A2T4YQ09"/>
<gene>
    <name evidence="1" type="ORF">C8J24_1828</name>
</gene>
<dbReference type="NCBIfam" id="TIGR02683">
    <property type="entry name" value="upstrm_HI1419"/>
    <property type="match status" value="1"/>
</dbReference>
<proteinExistence type="predicted"/>
<dbReference type="RefSeq" id="WP_107931863.1">
    <property type="nucleotide sequence ID" value="NZ_PZZN01000002.1"/>
</dbReference>
<sequence length="104" mass="11666">MDEPLPIEIRQTVNFTRWFTGLRDIRAKARIAVCIRRLALGHYGDVKSLGGGIGELRIDYGPGYRIYIARHGATLVLLLTGGDKSRQSDDIRRARAIAKAWESD</sequence>
<dbReference type="PANTHER" id="PTHR41791">
    <property type="entry name" value="SSL7039 PROTEIN"/>
    <property type="match status" value="1"/>
</dbReference>